<accession>A0AA38WZV0</accession>
<feature type="compositionally biased region" description="Polar residues" evidence="1">
    <location>
        <begin position="203"/>
        <end position="212"/>
    </location>
</feature>
<dbReference type="EMBL" id="JAPDRK010000020">
    <property type="protein sequence ID" value="KAJ9604153.1"/>
    <property type="molecule type" value="Genomic_DNA"/>
</dbReference>
<comment type="caution">
    <text evidence="2">The sequence shown here is derived from an EMBL/GenBank/DDBJ whole genome shotgun (WGS) entry which is preliminary data.</text>
</comment>
<evidence type="ECO:0000256" key="1">
    <source>
        <dbReference type="SAM" id="MobiDB-lite"/>
    </source>
</evidence>
<dbReference type="Proteomes" id="UP001172673">
    <property type="component" value="Unassembled WGS sequence"/>
</dbReference>
<feature type="region of interest" description="Disordered" evidence="1">
    <location>
        <begin position="176"/>
        <end position="212"/>
    </location>
</feature>
<feature type="compositionally biased region" description="Polar residues" evidence="1">
    <location>
        <begin position="44"/>
        <end position="54"/>
    </location>
</feature>
<proteinExistence type="predicted"/>
<protein>
    <submittedName>
        <fullName evidence="2">Uncharacterized protein</fullName>
    </submittedName>
</protein>
<organism evidence="2 3">
    <name type="scientific">Cladophialophora chaetospira</name>
    <dbReference type="NCBI Taxonomy" id="386627"/>
    <lineage>
        <taxon>Eukaryota</taxon>
        <taxon>Fungi</taxon>
        <taxon>Dikarya</taxon>
        <taxon>Ascomycota</taxon>
        <taxon>Pezizomycotina</taxon>
        <taxon>Eurotiomycetes</taxon>
        <taxon>Chaetothyriomycetidae</taxon>
        <taxon>Chaetothyriales</taxon>
        <taxon>Herpotrichiellaceae</taxon>
        <taxon>Cladophialophora</taxon>
    </lineage>
</organism>
<gene>
    <name evidence="2" type="ORF">H2200_011676</name>
</gene>
<sequence length="212" mass="23004">MASSSEESLALSSTRSSTRSYMKIAMPAPQSAFVHPSPAYVIASTPSPAQNPNDASWHPETQEDHHHHHSHRVHISTPHPLAATANFLDKHVPIFAKHHNEFQTQHEIRQAKRDARRSIIDTPIPEVDAEHLPGGSVGAAIQAVTATAAGPALADSHHALDPQAWSEILAKREAARLRSGSDMSRPDEKLMQSLLDQSDSESKNSMSPAISP</sequence>
<dbReference type="AlphaFoldDB" id="A0AA38WZV0"/>
<feature type="region of interest" description="Disordered" evidence="1">
    <location>
        <begin position="44"/>
        <end position="75"/>
    </location>
</feature>
<name>A0AA38WZV0_9EURO</name>
<evidence type="ECO:0000313" key="3">
    <source>
        <dbReference type="Proteomes" id="UP001172673"/>
    </source>
</evidence>
<keyword evidence="3" id="KW-1185">Reference proteome</keyword>
<reference evidence="2" key="1">
    <citation type="submission" date="2022-10" db="EMBL/GenBank/DDBJ databases">
        <title>Culturing micro-colonial fungi from biological soil crusts in the Mojave desert and describing Neophaeococcomyces mojavensis, and introducing the new genera and species Taxawa tesnikishii.</title>
        <authorList>
            <person name="Kurbessoian T."/>
            <person name="Stajich J.E."/>
        </authorList>
    </citation>
    <scope>NUCLEOTIDE SEQUENCE</scope>
    <source>
        <strain evidence="2">TK_41</strain>
    </source>
</reference>
<evidence type="ECO:0000313" key="2">
    <source>
        <dbReference type="EMBL" id="KAJ9604153.1"/>
    </source>
</evidence>